<dbReference type="SUPFAM" id="SSF47384">
    <property type="entry name" value="Homodimeric domain of signal transducing histidine kinase"/>
    <property type="match status" value="1"/>
</dbReference>
<keyword evidence="7" id="KW-0418">Kinase</keyword>
<dbReference type="Proteomes" id="UP000646833">
    <property type="component" value="Unassembled WGS sequence"/>
</dbReference>
<dbReference type="PANTHER" id="PTHR44936">
    <property type="entry name" value="SENSOR PROTEIN CREC"/>
    <property type="match status" value="1"/>
</dbReference>
<dbReference type="SMART" id="SM00387">
    <property type="entry name" value="HATPase_c"/>
    <property type="match status" value="1"/>
</dbReference>
<evidence type="ECO:0000256" key="6">
    <source>
        <dbReference type="ARBA" id="ARBA00022741"/>
    </source>
</evidence>
<dbReference type="InterPro" id="IPR036890">
    <property type="entry name" value="HATPase_C_sf"/>
</dbReference>
<dbReference type="Gene3D" id="3.30.565.10">
    <property type="entry name" value="Histidine kinase-like ATPase, C-terminal domain"/>
    <property type="match status" value="1"/>
</dbReference>
<feature type="domain" description="Histidine kinase" evidence="9">
    <location>
        <begin position="89"/>
        <end position="295"/>
    </location>
</feature>
<evidence type="ECO:0000256" key="4">
    <source>
        <dbReference type="ARBA" id="ARBA00022475"/>
    </source>
</evidence>
<keyword evidence="4" id="KW-1003">Cell membrane</keyword>
<evidence type="ECO:0000313" key="10">
    <source>
        <dbReference type="EMBL" id="GGC69103.1"/>
    </source>
</evidence>
<comment type="caution">
    <text evidence="10">The sequence shown here is derived from an EMBL/GenBank/DDBJ whole genome shotgun (WGS) entry which is preliminary data.</text>
</comment>
<organism evidence="10 11">
    <name type="scientific">Haloferax sulfurifontis</name>
    <dbReference type="NCBI Taxonomy" id="255616"/>
    <lineage>
        <taxon>Archaea</taxon>
        <taxon>Methanobacteriati</taxon>
        <taxon>Methanobacteriota</taxon>
        <taxon>Stenosarchaea group</taxon>
        <taxon>Halobacteria</taxon>
        <taxon>Halobacteriales</taxon>
        <taxon>Haloferacaceae</taxon>
        <taxon>Haloferax</taxon>
    </lineage>
</organism>
<dbReference type="Gene3D" id="1.10.287.130">
    <property type="match status" value="1"/>
</dbReference>
<dbReference type="PROSITE" id="PS50109">
    <property type="entry name" value="HIS_KIN"/>
    <property type="match status" value="1"/>
</dbReference>
<dbReference type="AlphaFoldDB" id="A0A830E1S2"/>
<name>A0A830E1S2_9EURY</name>
<keyword evidence="6" id="KW-0547">Nucleotide-binding</keyword>
<dbReference type="InterPro" id="IPR005467">
    <property type="entry name" value="His_kinase_dom"/>
</dbReference>
<evidence type="ECO:0000256" key="1">
    <source>
        <dbReference type="ARBA" id="ARBA00000085"/>
    </source>
</evidence>
<dbReference type="InterPro" id="IPR050980">
    <property type="entry name" value="2C_sensor_his_kinase"/>
</dbReference>
<proteinExistence type="predicted"/>
<dbReference type="CDD" id="cd00082">
    <property type="entry name" value="HisKA"/>
    <property type="match status" value="1"/>
</dbReference>
<dbReference type="InterPro" id="IPR036097">
    <property type="entry name" value="HisK_dim/P_sf"/>
</dbReference>
<dbReference type="Pfam" id="PF00512">
    <property type="entry name" value="HisKA"/>
    <property type="match status" value="1"/>
</dbReference>
<comment type="catalytic activity">
    <reaction evidence="1">
        <text>ATP + protein L-histidine = ADP + protein N-phospho-L-histidine.</text>
        <dbReference type="EC" id="2.7.13.3"/>
    </reaction>
</comment>
<dbReference type="EMBL" id="BMCI01000007">
    <property type="protein sequence ID" value="GGC69103.1"/>
    <property type="molecule type" value="Genomic_DNA"/>
</dbReference>
<dbReference type="InterPro" id="IPR003661">
    <property type="entry name" value="HisK_dim/P_dom"/>
</dbReference>
<evidence type="ECO:0000256" key="5">
    <source>
        <dbReference type="ARBA" id="ARBA00022679"/>
    </source>
</evidence>
<dbReference type="GO" id="GO:0005886">
    <property type="term" value="C:plasma membrane"/>
    <property type="evidence" value="ECO:0007669"/>
    <property type="project" value="UniProtKB-SubCell"/>
</dbReference>
<protein>
    <recommendedName>
        <fullName evidence="3">histidine kinase</fullName>
        <ecNumber evidence="3">2.7.13.3</ecNumber>
    </recommendedName>
</protein>
<dbReference type="GO" id="GO:0005524">
    <property type="term" value="F:ATP binding"/>
    <property type="evidence" value="ECO:0007669"/>
    <property type="project" value="UniProtKB-KW"/>
</dbReference>
<evidence type="ECO:0000259" key="9">
    <source>
        <dbReference type="PROSITE" id="PS50109"/>
    </source>
</evidence>
<evidence type="ECO:0000256" key="7">
    <source>
        <dbReference type="ARBA" id="ARBA00022777"/>
    </source>
</evidence>
<dbReference type="CDD" id="cd00075">
    <property type="entry name" value="HATPase"/>
    <property type="match status" value="1"/>
</dbReference>
<accession>A0A830E1S2</accession>
<dbReference type="EC" id="2.7.13.3" evidence="3"/>
<sequence length="295" mass="31548">MSGDAPFDLSPRRVALIYAAFGFLWVATSDSLVEGLPNHELVQTAKGWMFVVLSALLVYDLVGRSQTELDRTSERLESTLAHTSVLHRILRHDIRNACTAILGYAELVESRDESDSNTDPVEAIRERANRLVEVSDEVALLRTVELAEGNEVDVDLSSAVADAVEDLELEHSGVRVSVASSVETLTVRAHPALPRSIAELLDNAVVHADCDEPEIHVAVWQLEGSVGVTVSDNGPGIPDAERDALMSGAETPLSHTSGVGLWLVRAIVDASGGSLAISTPKPRGTVVTVSLPRPA</sequence>
<evidence type="ECO:0000313" key="11">
    <source>
        <dbReference type="Proteomes" id="UP000646833"/>
    </source>
</evidence>
<reference evidence="10" key="1">
    <citation type="journal article" date="2014" name="Int. J. Syst. Evol. Microbiol.">
        <title>Complete genome sequence of Corynebacterium casei LMG S-19264T (=DSM 44701T), isolated from a smear-ripened cheese.</title>
        <authorList>
            <consortium name="US DOE Joint Genome Institute (JGI-PGF)"/>
            <person name="Walter F."/>
            <person name="Albersmeier A."/>
            <person name="Kalinowski J."/>
            <person name="Ruckert C."/>
        </authorList>
    </citation>
    <scope>NUCLEOTIDE SEQUENCE</scope>
    <source>
        <strain evidence="10">CCM 7217</strain>
    </source>
</reference>
<dbReference type="InterPro" id="IPR003594">
    <property type="entry name" value="HATPase_dom"/>
</dbReference>
<evidence type="ECO:0000256" key="3">
    <source>
        <dbReference type="ARBA" id="ARBA00012438"/>
    </source>
</evidence>
<dbReference type="SUPFAM" id="SSF55874">
    <property type="entry name" value="ATPase domain of HSP90 chaperone/DNA topoisomerase II/histidine kinase"/>
    <property type="match status" value="1"/>
</dbReference>
<dbReference type="GO" id="GO:0000155">
    <property type="term" value="F:phosphorelay sensor kinase activity"/>
    <property type="evidence" value="ECO:0007669"/>
    <property type="project" value="InterPro"/>
</dbReference>
<keyword evidence="5" id="KW-0808">Transferase</keyword>
<comment type="subcellular location">
    <subcellularLocation>
        <location evidence="2">Cell membrane</location>
        <topology evidence="2">Multi-pass membrane protein</topology>
    </subcellularLocation>
</comment>
<evidence type="ECO:0000256" key="8">
    <source>
        <dbReference type="ARBA" id="ARBA00022840"/>
    </source>
</evidence>
<keyword evidence="4" id="KW-0472">Membrane</keyword>
<dbReference type="Pfam" id="PF02518">
    <property type="entry name" value="HATPase_c"/>
    <property type="match status" value="1"/>
</dbReference>
<dbReference type="PANTHER" id="PTHR44936:SF10">
    <property type="entry name" value="SENSOR PROTEIN RSTB"/>
    <property type="match status" value="1"/>
</dbReference>
<evidence type="ECO:0000256" key="2">
    <source>
        <dbReference type="ARBA" id="ARBA00004651"/>
    </source>
</evidence>
<keyword evidence="8" id="KW-0067">ATP-binding</keyword>
<gene>
    <name evidence="10" type="ORF">GCM10007209_33900</name>
</gene>
<reference evidence="10" key="2">
    <citation type="submission" date="2020-09" db="EMBL/GenBank/DDBJ databases">
        <authorList>
            <person name="Sun Q."/>
            <person name="Sedlacek I."/>
        </authorList>
    </citation>
    <scope>NUCLEOTIDE SEQUENCE</scope>
    <source>
        <strain evidence="10">CCM 7217</strain>
    </source>
</reference>